<protein>
    <submittedName>
        <fullName evidence="7">LysR family transcriptional regulator</fullName>
    </submittedName>
</protein>
<dbReference type="CDD" id="cd08423">
    <property type="entry name" value="PBP2_LTTR_like_6"/>
    <property type="match status" value="1"/>
</dbReference>
<evidence type="ECO:0000256" key="5">
    <source>
        <dbReference type="SAM" id="Phobius"/>
    </source>
</evidence>
<dbReference type="Proteomes" id="UP000246722">
    <property type="component" value="Unassembled WGS sequence"/>
</dbReference>
<gene>
    <name evidence="7" type="ORF">CTB96_15220</name>
</gene>
<dbReference type="PANTHER" id="PTHR30346">
    <property type="entry name" value="TRANSCRIPTIONAL DUAL REGULATOR HCAR-RELATED"/>
    <property type="match status" value="1"/>
</dbReference>
<dbReference type="SUPFAM" id="SSF46785">
    <property type="entry name" value="Winged helix' DNA-binding domain"/>
    <property type="match status" value="1"/>
</dbReference>
<dbReference type="InterPro" id="IPR005119">
    <property type="entry name" value="LysR_subst-bd"/>
</dbReference>
<dbReference type="Gene3D" id="1.10.10.10">
    <property type="entry name" value="Winged helix-like DNA-binding domain superfamily/Winged helix DNA-binding domain"/>
    <property type="match status" value="1"/>
</dbReference>
<dbReference type="InterPro" id="IPR000847">
    <property type="entry name" value="LysR_HTH_N"/>
</dbReference>
<dbReference type="Pfam" id="PF00126">
    <property type="entry name" value="HTH_1"/>
    <property type="match status" value="1"/>
</dbReference>
<keyword evidence="5" id="KW-1133">Transmembrane helix</keyword>
<dbReference type="AlphaFoldDB" id="A0A317ZNI3"/>
<evidence type="ECO:0000256" key="2">
    <source>
        <dbReference type="ARBA" id="ARBA00023015"/>
    </source>
</evidence>
<evidence type="ECO:0000313" key="7">
    <source>
        <dbReference type="EMBL" id="PXA68006.1"/>
    </source>
</evidence>
<comment type="caution">
    <text evidence="7">The sequence shown here is derived from an EMBL/GenBank/DDBJ whole genome shotgun (WGS) entry which is preliminary data.</text>
</comment>
<dbReference type="EMBL" id="QHLY01000012">
    <property type="protein sequence ID" value="PXA68006.1"/>
    <property type="molecule type" value="Genomic_DNA"/>
</dbReference>
<dbReference type="SUPFAM" id="SSF53850">
    <property type="entry name" value="Periplasmic binding protein-like II"/>
    <property type="match status" value="1"/>
</dbReference>
<feature type="transmembrane region" description="Helical" evidence="5">
    <location>
        <begin position="241"/>
        <end position="264"/>
    </location>
</feature>
<dbReference type="GO" id="GO:0032993">
    <property type="term" value="C:protein-DNA complex"/>
    <property type="evidence" value="ECO:0007669"/>
    <property type="project" value="TreeGrafter"/>
</dbReference>
<comment type="similarity">
    <text evidence="1">Belongs to the LysR transcriptional regulatory family.</text>
</comment>
<dbReference type="InterPro" id="IPR011991">
    <property type="entry name" value="ArsR-like_HTH"/>
</dbReference>
<proteinExistence type="inferred from homology"/>
<dbReference type="Gene3D" id="3.40.190.10">
    <property type="entry name" value="Periplasmic binding protein-like II"/>
    <property type="match status" value="2"/>
</dbReference>
<dbReference type="GO" id="GO:0003700">
    <property type="term" value="F:DNA-binding transcription factor activity"/>
    <property type="evidence" value="ECO:0007669"/>
    <property type="project" value="InterPro"/>
</dbReference>
<keyword evidence="3" id="KW-0238">DNA-binding</keyword>
<evidence type="ECO:0000256" key="4">
    <source>
        <dbReference type="ARBA" id="ARBA00023163"/>
    </source>
</evidence>
<accession>A0A317ZNI3</accession>
<dbReference type="InterPro" id="IPR036388">
    <property type="entry name" value="WH-like_DNA-bd_sf"/>
</dbReference>
<feature type="domain" description="HTH lysR-type" evidence="6">
    <location>
        <begin position="11"/>
        <end position="68"/>
    </location>
</feature>
<dbReference type="CDD" id="cd00090">
    <property type="entry name" value="HTH_ARSR"/>
    <property type="match status" value="1"/>
</dbReference>
<dbReference type="OrthoDB" id="3673085at2"/>
<reference evidence="7 8" key="1">
    <citation type="submission" date="2018-05" db="EMBL/GenBank/DDBJ databases">
        <title>Genetic diversity of glacier-inhabiting Cryobacterium bacteria in China and description of Cryobacterium mengkeensis sp. nov. and Arthrobacter glacialis sp. nov.</title>
        <authorList>
            <person name="Liu Q."/>
            <person name="Xin Y.-H."/>
        </authorList>
    </citation>
    <scope>NUCLEOTIDE SEQUENCE [LARGE SCALE GENOMIC DNA]</scope>
    <source>
        <strain evidence="7 8">SK-1</strain>
    </source>
</reference>
<organism evidence="7 8">
    <name type="scientific">Cryobacterium arcticum</name>
    <dbReference type="NCBI Taxonomy" id="670052"/>
    <lineage>
        <taxon>Bacteria</taxon>
        <taxon>Bacillati</taxon>
        <taxon>Actinomycetota</taxon>
        <taxon>Actinomycetes</taxon>
        <taxon>Micrococcales</taxon>
        <taxon>Microbacteriaceae</taxon>
        <taxon>Cryobacterium</taxon>
    </lineage>
</organism>
<dbReference type="InterPro" id="IPR036390">
    <property type="entry name" value="WH_DNA-bd_sf"/>
</dbReference>
<dbReference type="RefSeq" id="WP_110127678.1">
    <property type="nucleotide sequence ID" value="NZ_QHLY01000012.1"/>
</dbReference>
<name>A0A317ZNI3_9MICO</name>
<dbReference type="PANTHER" id="PTHR30346:SF29">
    <property type="entry name" value="LYSR SUBSTRATE-BINDING"/>
    <property type="match status" value="1"/>
</dbReference>
<dbReference type="PROSITE" id="PS50931">
    <property type="entry name" value="HTH_LYSR"/>
    <property type="match status" value="1"/>
</dbReference>
<dbReference type="Pfam" id="PF03466">
    <property type="entry name" value="LysR_substrate"/>
    <property type="match status" value="1"/>
</dbReference>
<evidence type="ECO:0000256" key="1">
    <source>
        <dbReference type="ARBA" id="ARBA00009437"/>
    </source>
</evidence>
<dbReference type="PRINTS" id="PR00039">
    <property type="entry name" value="HTHLYSR"/>
</dbReference>
<sequence>MPENIHRALDVDSHALRIVHRIHELGSITAAARSLGYSQPAVSQHLKRLEARLGLPLVAKAGRGVRLTEAGRILARHAATVTQALDAAAGELSDLAGLRSGRVSLAAFPSASATIIPTLLRELSLRHPGVQLNYLEAEPPEAVRAVRDQTADLAITFSYTGDRADPHRQSAQGLTAVPLWRDEMLVVVPLDHPAASLRAIDLALLADDQWIGGCPRCRAHLLDLTARGGFSPNISYETDNVVAVFGMVAAGLGVALVPALAIAASPLPAGIVARPTTAADFRTIHLVGTEGAELIPAVAATIRAIREIDARPWSLFPVAGPDAAQSRHSHELGAVHPR</sequence>
<keyword evidence="5" id="KW-0472">Membrane</keyword>
<keyword evidence="4" id="KW-0804">Transcription</keyword>
<keyword evidence="5" id="KW-0812">Transmembrane</keyword>
<dbReference type="GO" id="GO:0003677">
    <property type="term" value="F:DNA binding"/>
    <property type="evidence" value="ECO:0007669"/>
    <property type="project" value="UniProtKB-KW"/>
</dbReference>
<evidence type="ECO:0000256" key="3">
    <source>
        <dbReference type="ARBA" id="ARBA00023125"/>
    </source>
</evidence>
<keyword evidence="2" id="KW-0805">Transcription regulation</keyword>
<keyword evidence="8" id="KW-1185">Reference proteome</keyword>
<evidence type="ECO:0000313" key="8">
    <source>
        <dbReference type="Proteomes" id="UP000246722"/>
    </source>
</evidence>
<evidence type="ECO:0000259" key="6">
    <source>
        <dbReference type="PROSITE" id="PS50931"/>
    </source>
</evidence>